<feature type="transmembrane region" description="Helical" evidence="7">
    <location>
        <begin position="7"/>
        <end position="28"/>
    </location>
</feature>
<dbReference type="InterPro" id="IPR003370">
    <property type="entry name" value="Chromate_transpt"/>
</dbReference>
<feature type="transmembrane region" description="Helical" evidence="7">
    <location>
        <begin position="114"/>
        <end position="134"/>
    </location>
</feature>
<dbReference type="Proteomes" id="UP000003136">
    <property type="component" value="Unassembled WGS sequence"/>
</dbReference>
<dbReference type="EMBL" id="ABVQ01000037">
    <property type="protein sequence ID" value="EEC56293.1"/>
    <property type="molecule type" value="Genomic_DNA"/>
</dbReference>
<feature type="transmembrane region" description="Helical" evidence="7">
    <location>
        <begin position="77"/>
        <end position="102"/>
    </location>
</feature>
<keyword evidence="5 7" id="KW-1133">Transmembrane helix</keyword>
<evidence type="ECO:0000313" key="8">
    <source>
        <dbReference type="EMBL" id="EEC56293.1"/>
    </source>
</evidence>
<evidence type="ECO:0000256" key="4">
    <source>
        <dbReference type="ARBA" id="ARBA00022692"/>
    </source>
</evidence>
<evidence type="ECO:0000256" key="6">
    <source>
        <dbReference type="ARBA" id="ARBA00023136"/>
    </source>
</evidence>
<keyword evidence="6 7" id="KW-0472">Membrane</keyword>
<feature type="transmembrane region" description="Helical" evidence="7">
    <location>
        <begin position="167"/>
        <end position="184"/>
    </location>
</feature>
<evidence type="ECO:0000313" key="9">
    <source>
        <dbReference type="Proteomes" id="UP000003136"/>
    </source>
</evidence>
<keyword evidence="3" id="KW-1003">Cell membrane</keyword>
<comment type="subcellular location">
    <subcellularLocation>
        <location evidence="1">Cell membrane</location>
        <topology evidence="1">Multi-pass membrane protein</topology>
    </subcellularLocation>
</comment>
<comment type="similarity">
    <text evidence="2">Belongs to the chromate ion transporter (CHR) (TC 2.A.51) family.</text>
</comment>
<keyword evidence="4 7" id="KW-0812">Transmembrane</keyword>
<reference evidence="8 9" key="2">
    <citation type="submission" date="2008-11" db="EMBL/GenBank/DDBJ databases">
        <authorList>
            <person name="Fulton L."/>
            <person name="Clifton S."/>
            <person name="Fulton B."/>
            <person name="Xu J."/>
            <person name="Minx P."/>
            <person name="Pepin K.H."/>
            <person name="Johnson M."/>
            <person name="Bhonagiri V."/>
            <person name="Nash W.E."/>
            <person name="Mardis E.R."/>
            <person name="Wilson R.K."/>
        </authorList>
    </citation>
    <scope>NUCLEOTIDE SEQUENCE [LARGE SCALE GENOMIC DNA]</scope>
    <source>
        <strain evidence="8 9">ATCC 43243</strain>
    </source>
</reference>
<dbReference type="GO" id="GO:0015109">
    <property type="term" value="F:chromate transmembrane transporter activity"/>
    <property type="evidence" value="ECO:0007669"/>
    <property type="project" value="InterPro"/>
</dbReference>
<dbReference type="PANTHER" id="PTHR43663:SF1">
    <property type="entry name" value="CHROMATE TRANSPORTER"/>
    <property type="match status" value="1"/>
</dbReference>
<evidence type="ECO:0008006" key="10">
    <source>
        <dbReference type="Google" id="ProtNLM"/>
    </source>
</evidence>
<proteinExistence type="inferred from homology"/>
<dbReference type="GO" id="GO:0005886">
    <property type="term" value="C:plasma membrane"/>
    <property type="evidence" value="ECO:0007669"/>
    <property type="project" value="UniProtKB-SubCell"/>
</dbReference>
<dbReference type="eggNOG" id="COG2059">
    <property type="taxonomic scope" value="Bacteria"/>
</dbReference>
<name>B7AVQ2_9FIRM</name>
<feature type="transmembrane region" description="Helical" evidence="7">
    <location>
        <begin position="141"/>
        <end position="161"/>
    </location>
</feature>
<protein>
    <recommendedName>
        <fullName evidence="10">Chromate transporter</fullName>
    </recommendedName>
</protein>
<keyword evidence="9" id="KW-1185">Reference proteome</keyword>
<organism evidence="8 9">
    <name type="scientific">[Bacteroides] pectinophilus ATCC 43243</name>
    <dbReference type="NCBI Taxonomy" id="483218"/>
    <lineage>
        <taxon>Bacteria</taxon>
        <taxon>Bacillati</taxon>
        <taxon>Bacillota</taxon>
        <taxon>Clostridia</taxon>
        <taxon>Eubacteriales</taxon>
    </lineage>
</organism>
<dbReference type="PANTHER" id="PTHR43663">
    <property type="entry name" value="CHROMATE TRANSPORT PROTEIN-RELATED"/>
    <property type="match status" value="1"/>
</dbReference>
<evidence type="ECO:0000256" key="1">
    <source>
        <dbReference type="ARBA" id="ARBA00004651"/>
    </source>
</evidence>
<comment type="caution">
    <text evidence="8">The sequence shown here is derived from an EMBL/GenBank/DDBJ whole genome shotgun (WGS) entry which is preliminary data.</text>
</comment>
<accession>B7AVQ2</accession>
<evidence type="ECO:0000256" key="5">
    <source>
        <dbReference type="ARBA" id="ARBA00022989"/>
    </source>
</evidence>
<dbReference type="InterPro" id="IPR052518">
    <property type="entry name" value="CHR_Transporter"/>
</dbReference>
<evidence type="ECO:0000256" key="7">
    <source>
        <dbReference type="SAM" id="Phobius"/>
    </source>
</evidence>
<reference evidence="8 9" key="1">
    <citation type="submission" date="2008-11" db="EMBL/GenBank/DDBJ databases">
        <title>Draft genome sequence of Bacteroides pectinophilus (ATCC 43243).</title>
        <authorList>
            <person name="Sudarsanam P."/>
            <person name="Ley R."/>
            <person name="Guruge J."/>
            <person name="Turnbaugh P.J."/>
            <person name="Mahowald M."/>
            <person name="Liep D."/>
            <person name="Gordon J."/>
        </authorList>
    </citation>
    <scope>NUCLEOTIDE SEQUENCE [LARGE SCALE GENOMIC DNA]</scope>
    <source>
        <strain evidence="8 9">ATCC 43243</strain>
    </source>
</reference>
<dbReference type="AlphaFoldDB" id="B7AVQ2"/>
<evidence type="ECO:0000256" key="2">
    <source>
        <dbReference type="ARBA" id="ARBA00005262"/>
    </source>
</evidence>
<dbReference type="Pfam" id="PF02417">
    <property type="entry name" value="Chromate_transp"/>
    <property type="match status" value="1"/>
</dbReference>
<dbReference type="HOGENOM" id="CLU_018106_1_0_9"/>
<sequence length="187" mass="20736">MKSMKKITTLFITFLKIGAFTFGGGYAMVALLESEFVSYRRWLDKDEFIDMIAIAESTPGPMAINSATYIGYRICGFWGALAATVAVSIPSFIIIYIISLFLDQFMALTVVQNAFRGIQACIVYLVFTAGLKLLRRLDRTFMNIFIVSAVTALMILFSVFAIDFSSIFFIFICGVAGVAVWLGGEKK</sequence>
<evidence type="ECO:0000256" key="3">
    <source>
        <dbReference type="ARBA" id="ARBA00022475"/>
    </source>
</evidence>
<gene>
    <name evidence="8" type="ORF">BACPEC_02800</name>
</gene>
<dbReference type="STRING" id="483218.BACPEC_02800"/>